<dbReference type="KEGG" id="amin:AUMI_17440"/>
<keyword evidence="1" id="KW-0812">Transmembrane</keyword>
<keyword evidence="1" id="KW-0472">Membrane</keyword>
<dbReference type="AlphaFoldDB" id="A0A173LWC0"/>
<gene>
    <name evidence="2" type="ORF">AUMI_17440</name>
</gene>
<proteinExistence type="predicted"/>
<organism evidence="2 3">
    <name type="scientific">Aurantimicrobium minutum</name>
    <dbReference type="NCBI Taxonomy" id="708131"/>
    <lineage>
        <taxon>Bacteria</taxon>
        <taxon>Bacillati</taxon>
        <taxon>Actinomycetota</taxon>
        <taxon>Actinomycetes</taxon>
        <taxon>Micrococcales</taxon>
        <taxon>Microbacteriaceae</taxon>
        <taxon>Aurantimicrobium</taxon>
    </lineage>
</organism>
<evidence type="ECO:0000256" key="1">
    <source>
        <dbReference type="SAM" id="Phobius"/>
    </source>
</evidence>
<feature type="transmembrane region" description="Helical" evidence="1">
    <location>
        <begin position="63"/>
        <end position="81"/>
    </location>
</feature>
<accession>A0A173LWC0</accession>
<keyword evidence="1" id="KW-1133">Transmembrane helix</keyword>
<dbReference type="InterPro" id="IPR036779">
    <property type="entry name" value="LysM_dom_sf"/>
</dbReference>
<reference evidence="2 3" key="1">
    <citation type="journal article" date="2016" name="Genome Announc.">
        <title>Complete Genome Sequence of Aurantimicrobium minutum Type Strain KNCT, a Planktonic Ultramicrobacterium Isolated from River Water.</title>
        <authorList>
            <person name="Nakai R."/>
            <person name="Fujisawa T."/>
            <person name="Nakamura Y."/>
            <person name="Nishide H."/>
            <person name="Uchiyama I."/>
            <person name="Baba T."/>
            <person name="Toyoda A."/>
            <person name="Fujiyama A."/>
            <person name="Naganuma T."/>
            <person name="Niki H."/>
        </authorList>
    </citation>
    <scope>NUCLEOTIDE SEQUENCE [LARGE SCALE GENOMIC DNA]</scope>
    <source>
        <strain evidence="2 3">KNC</strain>
    </source>
</reference>
<dbReference type="Proteomes" id="UP000243847">
    <property type="component" value="Chromosome sequence1"/>
</dbReference>
<protein>
    <submittedName>
        <fullName evidence="2">Conserved secreted protein</fullName>
    </submittedName>
</protein>
<sequence length="150" mass="15663">MSAVLAFTAPIHRPVEPDYIDEPCSETGSVRSSGHTNNVTYVNFLPAATPTTRLRITKRGRRVLTALVALPLVIGALVAALNSGGAVATAEGASQDFTYVTLSSGETLWHLAAEIAPNADPRDVVAEIVSLNNLEGPVQAGQKIALPAGY</sequence>
<evidence type="ECO:0000313" key="2">
    <source>
        <dbReference type="EMBL" id="BAU99286.1"/>
    </source>
</evidence>
<dbReference type="RefSeq" id="WP_342411732.1">
    <property type="nucleotide sequence ID" value="NZ_AP017457.1"/>
</dbReference>
<name>A0A173LWC0_9MICO</name>
<dbReference type="GeneID" id="80451935"/>
<dbReference type="EMBL" id="AP017457">
    <property type="protein sequence ID" value="BAU99286.1"/>
    <property type="molecule type" value="Genomic_DNA"/>
</dbReference>
<dbReference type="Gene3D" id="3.10.350.10">
    <property type="entry name" value="LysM domain"/>
    <property type="match status" value="1"/>
</dbReference>
<evidence type="ECO:0000313" key="3">
    <source>
        <dbReference type="Proteomes" id="UP000243847"/>
    </source>
</evidence>